<keyword evidence="2" id="KW-1185">Reference proteome</keyword>
<dbReference type="Proteomes" id="UP000016922">
    <property type="component" value="Unassembled WGS sequence"/>
</dbReference>
<accession>S3CXV8</accession>
<dbReference type="HOGENOM" id="CLU_2236853_0_0_1"/>
<reference evidence="1 2" key="1">
    <citation type="journal article" date="2013" name="BMC Genomics">
        <title>Genomics-driven discovery of the pneumocandin biosynthetic gene cluster in the fungus Glarea lozoyensis.</title>
        <authorList>
            <person name="Chen L."/>
            <person name="Yue Q."/>
            <person name="Zhang X."/>
            <person name="Xiang M."/>
            <person name="Wang C."/>
            <person name="Li S."/>
            <person name="Che Y."/>
            <person name="Ortiz-Lopez F.J."/>
            <person name="Bills G.F."/>
            <person name="Liu X."/>
            <person name="An Z."/>
        </authorList>
    </citation>
    <scope>NUCLEOTIDE SEQUENCE [LARGE SCALE GENOMIC DNA]</scope>
    <source>
        <strain evidence="2">ATCC 20868 / MF5171</strain>
    </source>
</reference>
<gene>
    <name evidence="1" type="ORF">GLAREA_04139</name>
</gene>
<dbReference type="KEGG" id="glz:GLAREA_04139"/>
<dbReference type="RefSeq" id="XP_008082583.1">
    <property type="nucleotide sequence ID" value="XM_008084392.1"/>
</dbReference>
<organism evidence="1 2">
    <name type="scientific">Glarea lozoyensis (strain ATCC 20868 / MF5171)</name>
    <dbReference type="NCBI Taxonomy" id="1116229"/>
    <lineage>
        <taxon>Eukaryota</taxon>
        <taxon>Fungi</taxon>
        <taxon>Dikarya</taxon>
        <taxon>Ascomycota</taxon>
        <taxon>Pezizomycotina</taxon>
        <taxon>Leotiomycetes</taxon>
        <taxon>Helotiales</taxon>
        <taxon>Helotiaceae</taxon>
        <taxon>Glarea</taxon>
    </lineage>
</organism>
<sequence length="105" mass="12306">MPSPSPSQESEVDYSTDFSPEGALHYIKKLETQNKELVEKYKQLEFRWIGLERDFDDLEKRADKRLHEVAKRAIEMTLDAVKGGKRITRNTADGIMRDLKEEMEF</sequence>
<dbReference type="GeneID" id="19463194"/>
<evidence type="ECO:0000313" key="1">
    <source>
        <dbReference type="EMBL" id="EPE31172.1"/>
    </source>
</evidence>
<protein>
    <submittedName>
        <fullName evidence="1">Uncharacterized protein</fullName>
    </submittedName>
</protein>
<name>S3CXV8_GLAL2</name>
<dbReference type="AlphaFoldDB" id="S3CXV8"/>
<evidence type="ECO:0000313" key="2">
    <source>
        <dbReference type="Proteomes" id="UP000016922"/>
    </source>
</evidence>
<dbReference type="EMBL" id="KE145363">
    <property type="protein sequence ID" value="EPE31172.1"/>
    <property type="molecule type" value="Genomic_DNA"/>
</dbReference>
<proteinExistence type="predicted"/>